<proteinExistence type="predicted"/>
<evidence type="ECO:0000313" key="1">
    <source>
        <dbReference type="EMBL" id="EWT00224.1"/>
    </source>
</evidence>
<evidence type="ECO:0000313" key="2">
    <source>
        <dbReference type="Proteomes" id="UP000019489"/>
    </source>
</evidence>
<dbReference type="Proteomes" id="UP000019489">
    <property type="component" value="Unassembled WGS sequence"/>
</dbReference>
<name>W9G8M3_9MICO</name>
<dbReference type="PATRIC" id="fig|1386089.3.peg.3533"/>
<reference evidence="1 2" key="1">
    <citation type="submission" date="2013-08" db="EMBL/GenBank/DDBJ databases">
        <title>Intrasporangium oryzae NRRL B-24470.</title>
        <authorList>
            <person name="Liu H."/>
            <person name="Wang G."/>
        </authorList>
    </citation>
    <scope>NUCLEOTIDE SEQUENCE [LARGE SCALE GENOMIC DNA]</scope>
    <source>
        <strain evidence="1 2">NRRL B-24470</strain>
    </source>
</reference>
<evidence type="ECO:0008006" key="3">
    <source>
        <dbReference type="Google" id="ProtNLM"/>
    </source>
</evidence>
<sequence>MPRIELPDPLRRRPFALGDPSAELLSKGRLLGPDLARPTRSVRSAVPLTSTVQRAWAFALAMPEDVAFCHETAARLWDLPLPSPDAPDRPLHVIRDNRHNRIRRTGVVGHRGLESRSIARCRGLPVVGQADTWLDLAEVLGADDLVVIGDCIATRAQSVVPLVEALRRRRRMPKGSRDRAVRSLQWVRVGAASAMESRARLVVVGAGLPEPELNATIHDALGEWVATGDLVWRKQRVVGEYQGEQAHHGPRARRVDSDRRAVLEEELGWTVVEIFKDDVFNPGRRHRLVTRVARHLGIDPSELTL</sequence>
<dbReference type="eggNOG" id="COG2852">
    <property type="taxonomic scope" value="Bacteria"/>
</dbReference>
<gene>
    <name evidence="1" type="ORF">N865_16595</name>
</gene>
<dbReference type="RefSeq" id="WP_051510927.1">
    <property type="nucleotide sequence ID" value="NZ_AWSA01000050.1"/>
</dbReference>
<comment type="caution">
    <text evidence="1">The sequence shown here is derived from an EMBL/GenBank/DDBJ whole genome shotgun (WGS) entry which is preliminary data.</text>
</comment>
<dbReference type="OrthoDB" id="3173471at2"/>
<keyword evidence="2" id="KW-1185">Reference proteome</keyword>
<dbReference type="AlphaFoldDB" id="W9G8M3"/>
<dbReference type="EMBL" id="AWSA01000050">
    <property type="protein sequence ID" value="EWT00224.1"/>
    <property type="molecule type" value="Genomic_DNA"/>
</dbReference>
<dbReference type="STRING" id="1386089.N865_16595"/>
<organism evidence="1 2">
    <name type="scientific">Intrasporangium oryzae NRRL B-24470</name>
    <dbReference type="NCBI Taxonomy" id="1386089"/>
    <lineage>
        <taxon>Bacteria</taxon>
        <taxon>Bacillati</taxon>
        <taxon>Actinomycetota</taxon>
        <taxon>Actinomycetes</taxon>
        <taxon>Micrococcales</taxon>
        <taxon>Intrasporangiaceae</taxon>
        <taxon>Intrasporangium</taxon>
    </lineage>
</organism>
<protein>
    <recommendedName>
        <fullName evidence="3">DUF559 domain-containing protein</fullName>
    </recommendedName>
</protein>
<accession>W9G8M3</accession>